<dbReference type="Gene3D" id="2.40.270.10">
    <property type="entry name" value="DNA-directed RNA polymerase, subunit 2, domain 6"/>
    <property type="match status" value="1"/>
</dbReference>
<evidence type="ECO:0000256" key="2">
    <source>
        <dbReference type="ARBA" id="ARBA00022679"/>
    </source>
</evidence>
<dbReference type="GO" id="GO:0006351">
    <property type="term" value="P:DNA-templated transcription"/>
    <property type="evidence" value="ECO:0007669"/>
    <property type="project" value="UniProtKB-UniRule"/>
</dbReference>
<dbReference type="InterPro" id="IPR014724">
    <property type="entry name" value="RNA_pol_RPB2_OB-fold"/>
</dbReference>
<dbReference type="InterPro" id="IPR019462">
    <property type="entry name" value="DNA-dir_RNA_pol_bsu_external_1"/>
</dbReference>
<gene>
    <name evidence="6 9" type="primary">rpoB</name>
    <name evidence="9" type="ORF">AHOG_02780</name>
</gene>
<reference evidence="9 10" key="1">
    <citation type="submission" date="2017-07" db="EMBL/GenBank/DDBJ databases">
        <title>Complete genome sequence of Actinoalloteichus hoggarensis DSM 45943, type strain of Actinoalloteichus hoggarensis.</title>
        <authorList>
            <person name="Ruckert C."/>
            <person name="Nouioui I."/>
            <person name="Willmese J."/>
            <person name="van Wezel G."/>
            <person name="Klenk H.-P."/>
            <person name="Kalinowski J."/>
            <person name="Zotchev S.B."/>
        </authorList>
    </citation>
    <scope>NUCLEOTIDE SEQUENCE [LARGE SCALE GENOMIC DNA]</scope>
    <source>
        <strain evidence="9 10">DSM 45943</strain>
    </source>
</reference>
<dbReference type="Proteomes" id="UP000204221">
    <property type="component" value="Chromosome"/>
</dbReference>
<dbReference type="Gene3D" id="2.40.50.150">
    <property type="match status" value="1"/>
</dbReference>
<dbReference type="InterPro" id="IPR037033">
    <property type="entry name" value="DNA-dir_RNAP_su2_hyb_sf"/>
</dbReference>
<dbReference type="InterPro" id="IPR007644">
    <property type="entry name" value="RNA_pol_bsu_protrusion"/>
</dbReference>
<evidence type="ECO:0000256" key="6">
    <source>
        <dbReference type="HAMAP-Rule" id="MF_01321"/>
    </source>
</evidence>
<dbReference type="Gene3D" id="3.90.1800.10">
    <property type="entry name" value="RNA polymerase alpha subunit dimerisation domain"/>
    <property type="match status" value="1"/>
</dbReference>
<organism evidence="9 10">
    <name type="scientific">Actinoalloteichus hoggarensis</name>
    <dbReference type="NCBI Taxonomy" id="1470176"/>
    <lineage>
        <taxon>Bacteria</taxon>
        <taxon>Bacillati</taxon>
        <taxon>Actinomycetota</taxon>
        <taxon>Actinomycetes</taxon>
        <taxon>Pseudonocardiales</taxon>
        <taxon>Pseudonocardiaceae</taxon>
        <taxon>Actinoalloteichus</taxon>
    </lineage>
</organism>
<dbReference type="Pfam" id="PF04560">
    <property type="entry name" value="RNA_pol_Rpb2_7"/>
    <property type="match status" value="1"/>
</dbReference>
<name>A0A221VXE5_9PSEU</name>
<evidence type="ECO:0000256" key="3">
    <source>
        <dbReference type="ARBA" id="ARBA00022695"/>
    </source>
</evidence>
<evidence type="ECO:0000313" key="10">
    <source>
        <dbReference type="Proteomes" id="UP000204221"/>
    </source>
</evidence>
<evidence type="ECO:0000256" key="7">
    <source>
        <dbReference type="RuleBase" id="RU000434"/>
    </source>
</evidence>
<evidence type="ECO:0000256" key="1">
    <source>
        <dbReference type="ARBA" id="ARBA00022478"/>
    </source>
</evidence>
<keyword evidence="10" id="KW-1185">Reference proteome</keyword>
<dbReference type="InterPro" id="IPR010243">
    <property type="entry name" value="RNA_pol_bsu_bac"/>
</dbReference>
<proteinExistence type="inferred from homology"/>
<dbReference type="PANTHER" id="PTHR20856">
    <property type="entry name" value="DNA-DIRECTED RNA POLYMERASE I SUBUNIT 2"/>
    <property type="match status" value="1"/>
</dbReference>
<dbReference type="InterPro" id="IPR007642">
    <property type="entry name" value="RNA_pol_Rpb2_2"/>
</dbReference>
<dbReference type="GO" id="GO:0003899">
    <property type="term" value="F:DNA-directed RNA polymerase activity"/>
    <property type="evidence" value="ECO:0007669"/>
    <property type="project" value="UniProtKB-UniRule"/>
</dbReference>
<dbReference type="KEGG" id="ahg:AHOG_02780"/>
<evidence type="ECO:0000256" key="4">
    <source>
        <dbReference type="ARBA" id="ARBA00023163"/>
    </source>
</evidence>
<dbReference type="GO" id="GO:0003677">
    <property type="term" value="F:DNA binding"/>
    <property type="evidence" value="ECO:0007669"/>
    <property type="project" value="UniProtKB-UniRule"/>
</dbReference>
<dbReference type="InterPro" id="IPR042107">
    <property type="entry name" value="DNA-dir_RNA_pol_bsu_ext_1_sf"/>
</dbReference>
<dbReference type="InterPro" id="IPR007120">
    <property type="entry name" value="DNA-dir_RNAP_su2_dom"/>
</dbReference>
<comment type="subunit">
    <text evidence="6 8">The RNAP catalytic core consists of 2 alpha, 1 beta, 1 beta' and 1 omega subunit. When a sigma factor is associated with the core the holoenzyme is formed, which can initiate transcription.</text>
</comment>
<dbReference type="HAMAP" id="MF_01321">
    <property type="entry name" value="RNApol_bact_RpoB"/>
    <property type="match status" value="1"/>
</dbReference>
<keyword evidence="3 6" id="KW-0548">Nucleotidyltransferase</keyword>
<evidence type="ECO:0000256" key="8">
    <source>
        <dbReference type="RuleBase" id="RU363031"/>
    </source>
</evidence>
<dbReference type="EC" id="2.7.7.6" evidence="6 8"/>
<dbReference type="Pfam" id="PF04563">
    <property type="entry name" value="RNA_pol_Rpb2_1"/>
    <property type="match status" value="1"/>
</dbReference>
<dbReference type="Gene3D" id="2.30.150.10">
    <property type="entry name" value="DNA-directed RNA polymerase, beta subunit, external 1 domain"/>
    <property type="match status" value="1"/>
</dbReference>
<dbReference type="NCBIfam" id="NF001616">
    <property type="entry name" value="PRK00405.1"/>
    <property type="match status" value="1"/>
</dbReference>
<dbReference type="NCBIfam" id="TIGR02013">
    <property type="entry name" value="rpoB"/>
    <property type="match status" value="1"/>
</dbReference>
<dbReference type="Pfam" id="PF04565">
    <property type="entry name" value="RNA_pol_Rpb2_3"/>
    <property type="match status" value="1"/>
</dbReference>
<dbReference type="Gene3D" id="3.90.1110.10">
    <property type="entry name" value="RNA polymerase Rpb2, domain 2"/>
    <property type="match status" value="1"/>
</dbReference>
<dbReference type="GO" id="GO:0032549">
    <property type="term" value="F:ribonucleoside binding"/>
    <property type="evidence" value="ECO:0007669"/>
    <property type="project" value="InterPro"/>
</dbReference>
<evidence type="ECO:0000256" key="5">
    <source>
        <dbReference type="ARBA" id="ARBA00048552"/>
    </source>
</evidence>
<dbReference type="CDD" id="cd00653">
    <property type="entry name" value="RNA_pol_B_RPB2"/>
    <property type="match status" value="1"/>
</dbReference>
<comment type="catalytic activity">
    <reaction evidence="5 6 8">
        <text>RNA(n) + a ribonucleoside 5'-triphosphate = RNA(n+1) + diphosphate</text>
        <dbReference type="Rhea" id="RHEA:21248"/>
        <dbReference type="Rhea" id="RHEA-COMP:14527"/>
        <dbReference type="Rhea" id="RHEA-COMP:17342"/>
        <dbReference type="ChEBI" id="CHEBI:33019"/>
        <dbReference type="ChEBI" id="CHEBI:61557"/>
        <dbReference type="ChEBI" id="CHEBI:140395"/>
        <dbReference type="EC" id="2.7.7.6"/>
    </reaction>
</comment>
<keyword evidence="4 6" id="KW-0804">Transcription</keyword>
<dbReference type="AlphaFoldDB" id="A0A221VXE5"/>
<dbReference type="InterPro" id="IPR007645">
    <property type="entry name" value="RNA_pol_Rpb2_3"/>
</dbReference>
<dbReference type="PROSITE" id="PS01166">
    <property type="entry name" value="RNA_POL_BETA"/>
    <property type="match status" value="1"/>
</dbReference>
<sequence length="1164" mass="128753">MAVSRATQATAATNSMSGIPGAPKRVSFAKIREPLGVPDLLDLQVQSFEWLTGAESWFQRRIDAGEDLPVGGLEEVLNEISPIEDFSGSMSLSFSSPRFDEVKASVEECKDKDMTYAAPLFVTAEFTNNTTGEIKSQTVFMGDFPMMTNKGTFIINGTERVVVSQLVRSPGVYFDHAVDKTTDKDVYNVKIIPSRGAWLEFDVDKRDTVGVRIDRKRRQPVTVLLKALGWTAERIRERFGFSETLIATLDKDHTAGQDEALLDIYRKLRPGEPPTRESAQTLLENLFFKDKRYDLAKVGRYKLNKKLGINEPVQAGTLIEEDIVTTIEYLVRLHAGDDKMTVGQGEDAVEVPVESDDIDHFGNRRLRTVGELIQNQIRVGLSRMERVVRERMTTQDVEAITPQTLINIRPVVAAIKEFFGTSQLSQFMDQTNPLAGLTHKRRLSALGPGGLSRERAGMEVRDVHPSHYGRMCPIETPEGPNIGLIGSLSSYGRVNPFGFIETPYRKVVEGRVTDQVDFLTADEEDRFVKAQANTPIADDGTFLEDRVLVRRKGGELDYIPPSDVDYMDVSPRQMVSVATAMIPFVEHDDANRALMGANMQRQSVPLLRSESPLVGTGMELRAAVDAGDVLVVDKAGVVEEVCADFITVMADDGTRQTYRLHKFRRSNQGTCTNQKPIVSEGERVEIGQVIADGPCTDEGEMALGKNLLVAIMPWEGHNYEDAIILSQRLVQDDVLTSIHIEEHEIDARDTKLGAEEITRDIPNVSEDVLADLDERGIIRIGAEVRPGDILVGKVTPKGETELTPEERLLRAIFGEKAREVRDTSLKVPHGQNGKVIGIRVFSRDDDDELPPGVNELVRVYVAQKRKIQDGDKLAGRHGNKGVIGKILPAEDMPFLPDGTPVDIILNTHGVPRRMNIGQVLETHLGWIAKQGWDVEGQPDWAARLPEDLYSAEPGTNTATPVFDGAREEEITGLLGSTLPNRDGERMVKADGKAQLFDGRSGEPYPYPVAVGYMYILKLLHLVDDKIHARSTGPYSMITQQPLGGKAQFGGQRFGEMECWAMQAYGAAYTLQELLTIKSDDVVGRVKVYEAVVKGENIPDPGIPESFKVLLKELQALCLNVEVLSTDGAAIEMRDTEDEDLERAAANLGINLSRNESPSVDDVVN</sequence>
<dbReference type="InterPro" id="IPR015712">
    <property type="entry name" value="DNA-dir_RNA_pol_su2"/>
</dbReference>
<dbReference type="EMBL" id="CP022521">
    <property type="protein sequence ID" value="ASO18216.1"/>
    <property type="molecule type" value="Genomic_DNA"/>
</dbReference>
<dbReference type="InterPro" id="IPR007641">
    <property type="entry name" value="RNA_pol_Rpb2_7"/>
</dbReference>
<dbReference type="InterPro" id="IPR007121">
    <property type="entry name" value="RNA_pol_bsu_CS"/>
</dbReference>
<dbReference type="Pfam" id="PF10385">
    <property type="entry name" value="RNA_pol_Rpb2_45"/>
    <property type="match status" value="1"/>
</dbReference>
<dbReference type="GO" id="GO:0000428">
    <property type="term" value="C:DNA-directed RNA polymerase complex"/>
    <property type="evidence" value="ECO:0007669"/>
    <property type="project" value="UniProtKB-KW"/>
</dbReference>
<dbReference type="Pfam" id="PF04561">
    <property type="entry name" value="RNA_pol_Rpb2_2"/>
    <property type="match status" value="1"/>
</dbReference>
<keyword evidence="1 6" id="KW-0240">DNA-directed RNA polymerase</keyword>
<protein>
    <recommendedName>
        <fullName evidence="6 8">DNA-directed RNA polymerase subunit beta</fullName>
        <shortName evidence="6">RNAP subunit beta</shortName>
        <ecNumber evidence="6 8">2.7.7.6</ecNumber>
    </recommendedName>
    <alternativeName>
        <fullName evidence="6">RNA polymerase subunit beta</fullName>
    </alternativeName>
    <alternativeName>
        <fullName evidence="6">Transcriptase subunit beta</fullName>
    </alternativeName>
</protein>
<dbReference type="Gene3D" id="3.90.1100.10">
    <property type="match status" value="1"/>
</dbReference>
<dbReference type="SUPFAM" id="SSF64484">
    <property type="entry name" value="beta and beta-prime subunits of DNA dependent RNA-polymerase"/>
    <property type="match status" value="1"/>
</dbReference>
<dbReference type="InterPro" id="IPR037034">
    <property type="entry name" value="RNA_pol_Rpb2_2_sf"/>
</dbReference>
<evidence type="ECO:0000313" key="9">
    <source>
        <dbReference type="EMBL" id="ASO18216.1"/>
    </source>
</evidence>
<dbReference type="OrthoDB" id="9803954at2"/>
<dbReference type="Gene3D" id="2.40.50.100">
    <property type="match status" value="1"/>
</dbReference>
<keyword evidence="2 6" id="KW-0808">Transferase</keyword>
<dbReference type="RefSeq" id="WP_093939954.1">
    <property type="nucleotide sequence ID" value="NZ_CP022521.1"/>
</dbReference>
<comment type="function">
    <text evidence="6 8">DNA-dependent RNA polymerase catalyzes the transcription of DNA into RNA using the four ribonucleoside triphosphates as substrates.</text>
</comment>
<comment type="similarity">
    <text evidence="6 7">Belongs to the RNA polymerase beta chain family.</text>
</comment>
<dbReference type="Pfam" id="PF00562">
    <property type="entry name" value="RNA_pol_Rpb2_6"/>
    <property type="match status" value="1"/>
</dbReference>
<accession>A0A221VXE5</accession>